<dbReference type="Gene3D" id="3.40.720.10">
    <property type="entry name" value="Alkaline Phosphatase, subunit A"/>
    <property type="match status" value="1"/>
</dbReference>
<sequence>MKIKFNNLTIICQFLLIAGIGSSCQPEQSNLPSPNIVWIVSEDNSKHYMRLFDENGIETPHIEKLASQGVRFDRAFSNGAVCSVARSAIISGCYGPRTLTNYHRNIQAAPMPDSLRMFPHYLREAGYYTANNAKEDYNFIKGDSVWDESSNKASWRNRQSGHPFFYVHNIGTTHESRLHFTAEEMQNNATQTKLDDYQVQPNHPDDSVFRYTNAYYRDKIQQMDEQVGEVIAQLKQDDLLDSTIIFYYGDHGGVLPGSKGYIYETGLHVPMVAYIPPAYKHLSAWAPGSATEAFVSFIDLAPTVLRLAGLPTPSRMDGKPFLGQGLTKNKLEQRNTTYGYADRFDEKYDQVRSIRVGPYKYIRNYQPYNFDGLLNNYRYKQLAYQDWQDKHHSHQLNEVQSAFFESRPPEMLFDVEADPYETNNLADDPSFAPTLVALRKKLNTWVTHMPDLSFYPEYFLLDQAIDNPVAFGQTHQSDIKKYAQIADLSLQSFDDAKAKLITALSSSDPWERYWALMTCSSFGQQAMVLTEEVTQVMHKDSLLINQVKAAEFLGLSKAVDPAKQLVDCLYQSQDPTEALLILNSIMLLRSAPHHYTFEIDLKQLQSKVRKDKMVSWRLTGLNISI</sequence>
<dbReference type="EMBL" id="FRAA01000007">
    <property type="protein sequence ID" value="SHK67996.1"/>
    <property type="molecule type" value="Genomic_DNA"/>
</dbReference>
<dbReference type="RefSeq" id="WP_073124265.1">
    <property type="nucleotide sequence ID" value="NZ_FRAA01000007.1"/>
</dbReference>
<dbReference type="CDD" id="cd16027">
    <property type="entry name" value="SGSH"/>
    <property type="match status" value="1"/>
</dbReference>
<keyword evidence="5" id="KW-1185">Reference proteome</keyword>
<dbReference type="Pfam" id="PF00884">
    <property type="entry name" value="Sulfatase"/>
    <property type="match status" value="1"/>
</dbReference>
<reference evidence="5" key="1">
    <citation type="submission" date="2016-11" db="EMBL/GenBank/DDBJ databases">
        <authorList>
            <person name="Varghese N."/>
            <person name="Submissions S."/>
        </authorList>
    </citation>
    <scope>NUCLEOTIDE SEQUENCE [LARGE SCALE GENOMIC DNA]</scope>
    <source>
        <strain evidence="5">DSM 26134</strain>
    </source>
</reference>
<dbReference type="Proteomes" id="UP000184474">
    <property type="component" value="Unassembled WGS sequence"/>
</dbReference>
<dbReference type="PANTHER" id="PTHR42693">
    <property type="entry name" value="ARYLSULFATASE FAMILY MEMBER"/>
    <property type="match status" value="1"/>
</dbReference>
<evidence type="ECO:0000256" key="2">
    <source>
        <dbReference type="ARBA" id="ARBA00022801"/>
    </source>
</evidence>
<comment type="similarity">
    <text evidence="1">Belongs to the sulfatase family.</text>
</comment>
<evidence type="ECO:0000259" key="3">
    <source>
        <dbReference type="Pfam" id="PF00884"/>
    </source>
</evidence>
<dbReference type="STRING" id="156994.SAMN04488028_107100"/>
<proteinExistence type="inferred from homology"/>
<dbReference type="GO" id="GO:0004065">
    <property type="term" value="F:arylsulfatase activity"/>
    <property type="evidence" value="ECO:0007669"/>
    <property type="project" value="TreeGrafter"/>
</dbReference>
<gene>
    <name evidence="4" type="ORF">SAMN04488028_107100</name>
</gene>
<accession>A0A1M6UFN4</accession>
<evidence type="ECO:0000313" key="4">
    <source>
        <dbReference type="EMBL" id="SHK67996.1"/>
    </source>
</evidence>
<keyword evidence="2" id="KW-0378">Hydrolase</keyword>
<dbReference type="InterPro" id="IPR050738">
    <property type="entry name" value="Sulfatase"/>
</dbReference>
<dbReference type="InterPro" id="IPR000917">
    <property type="entry name" value="Sulfatase_N"/>
</dbReference>
<name>A0A1M6UFN4_REIAG</name>
<protein>
    <submittedName>
        <fullName evidence="4">Arylsulfatase A</fullName>
    </submittedName>
</protein>
<dbReference type="SUPFAM" id="SSF53649">
    <property type="entry name" value="Alkaline phosphatase-like"/>
    <property type="match status" value="1"/>
</dbReference>
<organism evidence="4 5">
    <name type="scientific">Reichenbachiella agariperforans</name>
    <dbReference type="NCBI Taxonomy" id="156994"/>
    <lineage>
        <taxon>Bacteria</taxon>
        <taxon>Pseudomonadati</taxon>
        <taxon>Bacteroidota</taxon>
        <taxon>Cytophagia</taxon>
        <taxon>Cytophagales</taxon>
        <taxon>Reichenbachiellaceae</taxon>
        <taxon>Reichenbachiella</taxon>
    </lineage>
</organism>
<feature type="domain" description="Sulfatase N-terminal" evidence="3">
    <location>
        <begin position="34"/>
        <end position="309"/>
    </location>
</feature>
<dbReference type="AlphaFoldDB" id="A0A1M6UFN4"/>
<dbReference type="PROSITE" id="PS51257">
    <property type="entry name" value="PROKAR_LIPOPROTEIN"/>
    <property type="match status" value="1"/>
</dbReference>
<dbReference type="InterPro" id="IPR017850">
    <property type="entry name" value="Alkaline_phosphatase_core_sf"/>
</dbReference>
<evidence type="ECO:0000313" key="5">
    <source>
        <dbReference type="Proteomes" id="UP000184474"/>
    </source>
</evidence>
<evidence type="ECO:0000256" key="1">
    <source>
        <dbReference type="ARBA" id="ARBA00008779"/>
    </source>
</evidence>
<dbReference type="PANTHER" id="PTHR42693:SF53">
    <property type="entry name" value="ENDO-4-O-SULFATASE"/>
    <property type="match status" value="1"/>
</dbReference>